<comment type="caution">
    <text evidence="9">The sequence shown here is derived from an EMBL/GenBank/DDBJ whole genome shotgun (WGS) entry which is preliminary data.</text>
</comment>
<evidence type="ECO:0000256" key="3">
    <source>
        <dbReference type="ARBA" id="ARBA00022679"/>
    </source>
</evidence>
<feature type="domain" description="Carbohydrate kinase PfkB" evidence="7">
    <location>
        <begin position="164"/>
        <end position="464"/>
    </location>
</feature>
<organism evidence="9 10">
    <name type="scientific">Chlorobium phaeovibrioides</name>
    <dbReference type="NCBI Taxonomy" id="1094"/>
    <lineage>
        <taxon>Bacteria</taxon>
        <taxon>Pseudomonadati</taxon>
        <taxon>Chlorobiota</taxon>
        <taxon>Chlorobiia</taxon>
        <taxon>Chlorobiales</taxon>
        <taxon>Chlorobiaceae</taxon>
        <taxon>Chlorobium/Pelodictyon group</taxon>
        <taxon>Chlorobium</taxon>
    </lineage>
</organism>
<dbReference type="NCBIfam" id="TIGR00125">
    <property type="entry name" value="cyt_tran_rel"/>
    <property type="match status" value="1"/>
</dbReference>
<evidence type="ECO:0000256" key="2">
    <source>
        <dbReference type="ARBA" id="ARBA00003753"/>
    </source>
</evidence>
<dbReference type="RefSeq" id="WP_126383989.1">
    <property type="nucleotide sequence ID" value="NZ_RXYK01000005.1"/>
</dbReference>
<dbReference type="Pfam" id="PF01467">
    <property type="entry name" value="CTP_transf_like"/>
    <property type="match status" value="1"/>
</dbReference>
<evidence type="ECO:0000256" key="5">
    <source>
        <dbReference type="ARBA" id="ARBA00023268"/>
    </source>
</evidence>
<keyword evidence="3" id="KW-0808">Transferase</keyword>
<dbReference type="Gene3D" id="3.40.50.620">
    <property type="entry name" value="HUPs"/>
    <property type="match status" value="1"/>
</dbReference>
<dbReference type="GO" id="GO:0033786">
    <property type="term" value="F:heptose-1-phosphate adenylyltransferase activity"/>
    <property type="evidence" value="ECO:0007669"/>
    <property type="project" value="TreeGrafter"/>
</dbReference>
<dbReference type="SUPFAM" id="SSF52374">
    <property type="entry name" value="Nucleotidylyl transferase"/>
    <property type="match status" value="1"/>
</dbReference>
<dbReference type="PANTHER" id="PTHR46969:SF1">
    <property type="entry name" value="BIFUNCTIONAL PROTEIN HLDE"/>
    <property type="match status" value="1"/>
</dbReference>
<proteinExistence type="predicted"/>
<evidence type="ECO:0000259" key="8">
    <source>
        <dbReference type="Pfam" id="PF01467"/>
    </source>
</evidence>
<comment type="function">
    <text evidence="1">Catalyzes the phosphorylation of D-glycero-D-manno-heptose 7-phosphate at the C-1 position to selectively form D-glycero-beta-D-manno-heptose-1,7-bisphosphate.</text>
</comment>
<dbReference type="Pfam" id="PF00294">
    <property type="entry name" value="PfkB"/>
    <property type="match status" value="1"/>
</dbReference>
<dbReference type="GO" id="GO:0016773">
    <property type="term" value="F:phosphotransferase activity, alcohol group as acceptor"/>
    <property type="evidence" value="ECO:0007669"/>
    <property type="project" value="InterPro"/>
</dbReference>
<evidence type="ECO:0000259" key="7">
    <source>
        <dbReference type="Pfam" id="PF00294"/>
    </source>
</evidence>
<dbReference type="AlphaFoldDB" id="A0A3S0L5S5"/>
<evidence type="ECO:0000313" key="10">
    <source>
        <dbReference type="Proteomes" id="UP000279908"/>
    </source>
</evidence>
<dbReference type="Proteomes" id="UP000279908">
    <property type="component" value="Unassembled WGS sequence"/>
</dbReference>
<dbReference type="GO" id="GO:0005829">
    <property type="term" value="C:cytosol"/>
    <property type="evidence" value="ECO:0007669"/>
    <property type="project" value="TreeGrafter"/>
</dbReference>
<evidence type="ECO:0000256" key="6">
    <source>
        <dbReference type="ARBA" id="ARBA00023277"/>
    </source>
</evidence>
<dbReference type="Gene3D" id="3.40.1190.20">
    <property type="match status" value="1"/>
</dbReference>
<dbReference type="CDD" id="cd01172">
    <property type="entry name" value="RfaE_like"/>
    <property type="match status" value="1"/>
</dbReference>
<accession>A0A3S0L5S5</accession>
<dbReference type="SUPFAM" id="SSF53613">
    <property type="entry name" value="Ribokinase-like"/>
    <property type="match status" value="1"/>
</dbReference>
<name>A0A3S0L5S5_CHLPH</name>
<feature type="domain" description="Cytidyltransferase-like" evidence="8">
    <location>
        <begin position="6"/>
        <end position="91"/>
    </location>
</feature>
<protein>
    <submittedName>
        <fullName evidence="9">ADP-heptose synthase</fullName>
    </submittedName>
</protein>
<keyword evidence="4" id="KW-0418">Kinase</keyword>
<dbReference type="InterPro" id="IPR004821">
    <property type="entry name" value="Cyt_trans-like"/>
</dbReference>
<gene>
    <name evidence="9" type="ORF">EKD02_04505</name>
</gene>
<dbReference type="InterPro" id="IPR011611">
    <property type="entry name" value="PfkB_dom"/>
</dbReference>
<dbReference type="InterPro" id="IPR011913">
    <property type="entry name" value="RfaE_dom_I"/>
</dbReference>
<dbReference type="GO" id="GO:0033785">
    <property type="term" value="F:heptose 7-phosphate kinase activity"/>
    <property type="evidence" value="ECO:0007669"/>
    <property type="project" value="TreeGrafter"/>
</dbReference>
<comment type="function">
    <text evidence="2">Catalyzes the ADP transfer from ATP to D-glycero-beta-D-manno-heptose 1-phosphate, yielding ADP-D-glycero-beta-D-manno-heptose.</text>
</comment>
<sequence length="477" mass="52056">MTKVFVSGVFNILHPGHLRLLRFARECGNALTVGVFSDRIAGNAAHIAENYRLEGIRSNVFVDDSFIIDEPLEDVLRRLKPAIVVKGREHEAHSNPEQAVLDEYGGRLLFSSGERMFSSIDVLRREFSELADASVRLPEDYMARHAITRAGLIDRLQGFSGQNVLVIGDSIVDEYITCDPLGMSQEDPTIVVSPVDKKLFVGGAGIVAAHAAGLGAQVQLLSVGGNDAMREYALEVLGNRKVEATLFIDESRPTTLKQRFRSRGKTLLRVNHLHEGSIPESIQTKILDTCRQLLPRTELLVFSDFNYGCLPTTLINSIARLAKEHRVMMVADSQSSSQVGDVGRFADMDLLTPTEHEARLAVRDKESGLVVLADKLKKYSKAKHLFLTLAEEGVLIHADEPSVVGGYETDRIAALNAAPRDVAGAGDSMLIVASMALRAGADIWEASVLGSIAAAVQVGRVGNTPLNQMELVKEIQR</sequence>
<evidence type="ECO:0000256" key="4">
    <source>
        <dbReference type="ARBA" id="ARBA00022777"/>
    </source>
</evidence>
<evidence type="ECO:0000313" key="9">
    <source>
        <dbReference type="EMBL" id="RTY38353.1"/>
    </source>
</evidence>
<dbReference type="InterPro" id="IPR014729">
    <property type="entry name" value="Rossmann-like_a/b/a_fold"/>
</dbReference>
<dbReference type="PANTHER" id="PTHR46969">
    <property type="entry name" value="BIFUNCTIONAL PROTEIN HLDE"/>
    <property type="match status" value="1"/>
</dbReference>
<dbReference type="EMBL" id="RXYK01000005">
    <property type="protein sequence ID" value="RTY38353.1"/>
    <property type="molecule type" value="Genomic_DNA"/>
</dbReference>
<evidence type="ECO:0000256" key="1">
    <source>
        <dbReference type="ARBA" id="ARBA00002319"/>
    </source>
</evidence>
<keyword evidence="6" id="KW-0119">Carbohydrate metabolism</keyword>
<dbReference type="InterPro" id="IPR029056">
    <property type="entry name" value="Ribokinase-like"/>
</dbReference>
<keyword evidence="5" id="KW-0511">Multifunctional enzyme</keyword>
<reference evidence="9 10" key="1">
    <citation type="submission" date="2018-12" db="EMBL/GenBank/DDBJ databases">
        <authorList>
            <person name="Lunina O.N."/>
            <person name="Grouzdev D.S."/>
            <person name="Gorlenko V.M."/>
            <person name="Savvichev A.S."/>
        </authorList>
    </citation>
    <scope>NUCLEOTIDE SEQUENCE [LARGE SCALE GENOMIC DNA]</scope>
    <source>
        <strain evidence="9 10">BrKhr-17</strain>
    </source>
</reference>